<comment type="caution">
    <text evidence="1">The sequence shown here is derived from an EMBL/GenBank/DDBJ whole genome shotgun (WGS) entry which is preliminary data.</text>
</comment>
<organism evidence="1 2">
    <name type="scientific">Varunaivibrio sulfuroxidans</name>
    <dbReference type="NCBI Taxonomy" id="1773489"/>
    <lineage>
        <taxon>Bacteria</taxon>
        <taxon>Pseudomonadati</taxon>
        <taxon>Pseudomonadota</taxon>
        <taxon>Alphaproteobacteria</taxon>
        <taxon>Rhodospirillales</taxon>
        <taxon>Magnetovibrionaceae</taxon>
        <taxon>Varunaivibrio</taxon>
    </lineage>
</organism>
<name>A0A4R3J879_9PROT</name>
<dbReference type="EMBL" id="SLZW01000007">
    <property type="protein sequence ID" value="TCS61672.1"/>
    <property type="molecule type" value="Genomic_DNA"/>
</dbReference>
<proteinExistence type="predicted"/>
<reference evidence="1 2" key="1">
    <citation type="submission" date="2019-03" db="EMBL/GenBank/DDBJ databases">
        <title>Genomic Encyclopedia of Type Strains, Phase IV (KMG-IV): sequencing the most valuable type-strain genomes for metagenomic binning, comparative biology and taxonomic classification.</title>
        <authorList>
            <person name="Goeker M."/>
        </authorList>
    </citation>
    <scope>NUCLEOTIDE SEQUENCE [LARGE SCALE GENOMIC DNA]</scope>
    <source>
        <strain evidence="1 2">DSM 101688</strain>
    </source>
</reference>
<keyword evidence="2" id="KW-1185">Reference proteome</keyword>
<sequence>MINKNNLDFIRASGVFSVSIEVTDGITSIEARHHRKTRRHRKNWIAYENLFDC</sequence>
<dbReference type="Proteomes" id="UP000295304">
    <property type="component" value="Unassembled WGS sequence"/>
</dbReference>
<accession>A0A4R3J879</accession>
<gene>
    <name evidence="1" type="ORF">EDD55_10781</name>
</gene>
<protein>
    <submittedName>
        <fullName evidence="1">Uncharacterized protein</fullName>
    </submittedName>
</protein>
<evidence type="ECO:0000313" key="1">
    <source>
        <dbReference type="EMBL" id="TCS61672.1"/>
    </source>
</evidence>
<evidence type="ECO:0000313" key="2">
    <source>
        <dbReference type="Proteomes" id="UP000295304"/>
    </source>
</evidence>
<dbReference type="AlphaFoldDB" id="A0A4R3J879"/>